<evidence type="ECO:0000313" key="2">
    <source>
        <dbReference type="EMBL" id="GBP76264.1"/>
    </source>
</evidence>
<dbReference type="EMBL" id="BGZK01001283">
    <property type="protein sequence ID" value="GBP76264.1"/>
    <property type="molecule type" value="Genomic_DNA"/>
</dbReference>
<evidence type="ECO:0000313" key="3">
    <source>
        <dbReference type="Proteomes" id="UP000299102"/>
    </source>
</evidence>
<dbReference type="Proteomes" id="UP000299102">
    <property type="component" value="Unassembled WGS sequence"/>
</dbReference>
<feature type="region of interest" description="Disordered" evidence="1">
    <location>
        <begin position="191"/>
        <end position="211"/>
    </location>
</feature>
<dbReference type="AlphaFoldDB" id="A0A4C1YN06"/>
<name>A0A4C1YN06_EUMVA</name>
<reference evidence="2 3" key="1">
    <citation type="journal article" date="2019" name="Commun. Biol.">
        <title>The bagworm genome reveals a unique fibroin gene that provides high tensile strength.</title>
        <authorList>
            <person name="Kono N."/>
            <person name="Nakamura H."/>
            <person name="Ohtoshi R."/>
            <person name="Tomita M."/>
            <person name="Numata K."/>
            <person name="Arakawa K."/>
        </authorList>
    </citation>
    <scope>NUCLEOTIDE SEQUENCE [LARGE SCALE GENOMIC DNA]</scope>
</reference>
<gene>
    <name evidence="2" type="ORF">EVAR_60813_1</name>
</gene>
<comment type="caution">
    <text evidence="2">The sequence shown here is derived from an EMBL/GenBank/DDBJ whole genome shotgun (WGS) entry which is preliminary data.</text>
</comment>
<organism evidence="2 3">
    <name type="scientific">Eumeta variegata</name>
    <name type="common">Bagworm moth</name>
    <name type="synonym">Eumeta japonica</name>
    <dbReference type="NCBI Taxonomy" id="151549"/>
    <lineage>
        <taxon>Eukaryota</taxon>
        <taxon>Metazoa</taxon>
        <taxon>Ecdysozoa</taxon>
        <taxon>Arthropoda</taxon>
        <taxon>Hexapoda</taxon>
        <taxon>Insecta</taxon>
        <taxon>Pterygota</taxon>
        <taxon>Neoptera</taxon>
        <taxon>Endopterygota</taxon>
        <taxon>Lepidoptera</taxon>
        <taxon>Glossata</taxon>
        <taxon>Ditrysia</taxon>
        <taxon>Tineoidea</taxon>
        <taxon>Psychidae</taxon>
        <taxon>Oiketicinae</taxon>
        <taxon>Eumeta</taxon>
    </lineage>
</organism>
<feature type="compositionally biased region" description="Basic and acidic residues" evidence="1">
    <location>
        <begin position="191"/>
        <end position="209"/>
    </location>
</feature>
<proteinExistence type="predicted"/>
<feature type="region of interest" description="Disordered" evidence="1">
    <location>
        <begin position="122"/>
        <end position="148"/>
    </location>
</feature>
<evidence type="ECO:0000256" key="1">
    <source>
        <dbReference type="SAM" id="MobiDB-lite"/>
    </source>
</evidence>
<keyword evidence="3" id="KW-1185">Reference proteome</keyword>
<protein>
    <submittedName>
        <fullName evidence="2">Uncharacterized protein</fullName>
    </submittedName>
</protein>
<dbReference type="OrthoDB" id="5981048at2759"/>
<sequence>MENNPDRFSVIARSRKQVARLHASRVRCDPPISARRSPSSRHLAPINAQMPDEPNMSDTTLLLTVEDLINIAAGPLDINRVNFKVLQKVLHILAGQMRVLEQKVEIREDDLKSTSAKGFAASAKGDSAMLQGPSQEGFTTKKEFSDTAPRSRSASLEIVTREQFVTVRDKVRALLDRARIQYDVSAFEDKRKKKETSEDGRSASLRSDRPSAQAGSAAALIETLTVEQLTTRTIAVEKAVDAMAEVLTKLAGDERNAIQVVFYEILFFKKYVIVLRTWSAQTIYTGCKAELSAARRRGHKSARSRHEQKEFKGADARVTAATAARPACRAGRDSVRCSLNTSDISQWDVLITADAVVHGAPWKSFDTSDLLECSRRSGRSPYAVFYYKMTQTTVGRVPVVLPLESVAFGRVPWTTRVTVCQCSFESRCIVSGSTCG</sequence>
<accession>A0A4C1YN06</accession>